<dbReference type="EMBL" id="JROM01000017">
    <property type="protein sequence ID" value="KHE74692.1"/>
    <property type="molecule type" value="Genomic_DNA"/>
</dbReference>
<dbReference type="eggNOG" id="COG5512">
    <property type="taxonomic scope" value="Bacteria"/>
</dbReference>
<comment type="caution">
    <text evidence="2">The sequence shown here is derived from an EMBL/GenBank/DDBJ whole genome shotgun (WGS) entry which is preliminary data.</text>
</comment>
<accession>A0A0B0DES7</accession>
<evidence type="ECO:0000256" key="1">
    <source>
        <dbReference type="SAM" id="MobiDB-lite"/>
    </source>
</evidence>
<name>A0A0B0DES7_9MICC</name>
<dbReference type="PANTHER" id="PTHR36456">
    <property type="entry name" value="UPF0232 PROTEIN SCO3875"/>
    <property type="match status" value="1"/>
</dbReference>
<sequence length="197" mass="21536">MSEPVHRDVVDAAAVALQRARKAARDRGDTPLSKAAAAKNMRAFGTAMEEGTGSPALRARDRYGADPRQLGGFSGPGRSARDPRPLSTVVDALMTHRGWKTPVNVSSVLADWPSLVGARNAEHTWPESFEDTVVRVRCDSTAYATQLRLIQPQILRKFSDKLGEGIVTRLEIYGPVGPSWKRGRWSVQGRGPRDTYG</sequence>
<organism evidence="2 3">
    <name type="scientific">Kocuria marina</name>
    <dbReference type="NCBI Taxonomy" id="223184"/>
    <lineage>
        <taxon>Bacteria</taxon>
        <taxon>Bacillati</taxon>
        <taxon>Actinomycetota</taxon>
        <taxon>Actinomycetes</taxon>
        <taxon>Micrococcales</taxon>
        <taxon>Micrococcaceae</taxon>
        <taxon>Kocuria</taxon>
    </lineage>
</organism>
<feature type="region of interest" description="Disordered" evidence="1">
    <location>
        <begin position="57"/>
        <end position="84"/>
    </location>
</feature>
<evidence type="ECO:0000313" key="3">
    <source>
        <dbReference type="Proteomes" id="UP000030664"/>
    </source>
</evidence>
<dbReference type="Pfam" id="PF05258">
    <property type="entry name" value="DciA"/>
    <property type="match status" value="1"/>
</dbReference>
<dbReference type="InterPro" id="IPR007922">
    <property type="entry name" value="DciA-like"/>
</dbReference>
<dbReference type="STRING" id="223184.AS25_05300"/>
<evidence type="ECO:0000313" key="2">
    <source>
        <dbReference type="EMBL" id="KHE74692.1"/>
    </source>
</evidence>
<reference evidence="2 3" key="1">
    <citation type="submission" date="2014-09" db="EMBL/GenBank/DDBJ databases">
        <title>High-quality draft genome sequence of Kocuria marina SO9-6, an actinobacterium isolated from a copper mine.</title>
        <authorList>
            <person name="Castro D.B."/>
            <person name="Pereira L.B."/>
            <person name="Silva M.V."/>
            <person name="Silva B.P."/>
            <person name="Zanardi B.R."/>
            <person name="Carlos C."/>
            <person name="Belgini D.R."/>
            <person name="Limache E.G."/>
            <person name="Lacerda G.V."/>
            <person name="Nery M.B."/>
            <person name="Gomes M.B."/>
            <person name="Souza S."/>
            <person name="Silva T.M."/>
            <person name="Rodrigues V.D."/>
            <person name="Paulino L.C."/>
            <person name="Vicentini R."/>
            <person name="Ferraz L.F."/>
            <person name="Ottoboni L.M."/>
        </authorList>
    </citation>
    <scope>NUCLEOTIDE SEQUENCE [LARGE SCALE GENOMIC DNA]</scope>
    <source>
        <strain evidence="2 3">SO9-6</strain>
    </source>
</reference>
<gene>
    <name evidence="2" type="ORF">AS25_05300</name>
</gene>
<protein>
    <submittedName>
        <fullName evidence="2">RNA-binding protein</fullName>
    </submittedName>
</protein>
<proteinExistence type="predicted"/>
<dbReference type="Proteomes" id="UP000030664">
    <property type="component" value="Unassembled WGS sequence"/>
</dbReference>
<dbReference type="RefSeq" id="WP_035962795.1">
    <property type="nucleotide sequence ID" value="NZ_JAQDQD010000008.1"/>
</dbReference>
<dbReference type="AlphaFoldDB" id="A0A0B0DES7"/>
<dbReference type="PANTHER" id="PTHR36456:SF1">
    <property type="entry name" value="UPF0232 PROTEIN SCO3875"/>
    <property type="match status" value="1"/>
</dbReference>